<evidence type="ECO:0000313" key="3">
    <source>
        <dbReference type="Proteomes" id="UP001212152"/>
    </source>
</evidence>
<protein>
    <submittedName>
        <fullName evidence="2">Uncharacterized protein</fullName>
    </submittedName>
</protein>
<dbReference type="InterPro" id="IPR020339">
    <property type="entry name" value="C20orf85-like"/>
</dbReference>
<reference evidence="2" key="1">
    <citation type="submission" date="2020-05" db="EMBL/GenBank/DDBJ databases">
        <title>Phylogenomic resolution of chytrid fungi.</title>
        <authorList>
            <person name="Stajich J.E."/>
            <person name="Amses K."/>
            <person name="Simmons R."/>
            <person name="Seto K."/>
            <person name="Myers J."/>
            <person name="Bonds A."/>
            <person name="Quandt C.A."/>
            <person name="Barry K."/>
            <person name="Liu P."/>
            <person name="Grigoriev I."/>
            <person name="Longcore J.E."/>
            <person name="James T.Y."/>
        </authorList>
    </citation>
    <scope>NUCLEOTIDE SEQUENCE</scope>
    <source>
        <strain evidence="2">JEL0379</strain>
    </source>
</reference>
<dbReference type="PANTHER" id="PTHR31909">
    <property type="entry name" value="CHROMOSOME 20 ORF85 FAMILY MEMBER"/>
    <property type="match status" value="1"/>
</dbReference>
<name>A0AAD5XPN4_9FUNG</name>
<evidence type="ECO:0000313" key="2">
    <source>
        <dbReference type="EMBL" id="KAJ3181762.1"/>
    </source>
</evidence>
<dbReference type="Proteomes" id="UP001212152">
    <property type="component" value="Unassembled WGS sequence"/>
</dbReference>
<dbReference type="Pfam" id="PF14945">
    <property type="entry name" value="LLC1"/>
    <property type="match status" value="1"/>
</dbReference>
<proteinExistence type="predicted"/>
<gene>
    <name evidence="2" type="ORF">HDU87_000780</name>
</gene>
<sequence>MTEAASRAAPRVRNQVHDAAIWRQTISYELSTAKDWEQNWGFMRELYEQPGASGERKNRLKKSSASSVPRAFISGLPSKLPPGLTDDPTSHTADLLCIHDVARITRSLHPKQKYTYPATTQQEIGWDWEADPAEQQSKKTGGAGKDEDGAVAGDAGTTAPRKPNVKEVKSDVEAMQRHLAGDANPNPVRYRTLERFGREARGQGDVLSWWGGTRDSLP</sequence>
<feature type="region of interest" description="Disordered" evidence="1">
    <location>
        <begin position="132"/>
        <end position="171"/>
    </location>
</feature>
<comment type="caution">
    <text evidence="2">The sequence shown here is derived from an EMBL/GenBank/DDBJ whole genome shotgun (WGS) entry which is preliminary data.</text>
</comment>
<accession>A0AAD5XPN4</accession>
<keyword evidence="3" id="KW-1185">Reference proteome</keyword>
<dbReference type="PANTHER" id="PTHR31909:SF3">
    <property type="entry name" value="SIMILAR TO PROTEIN C20ORF85 HOMOLOG"/>
    <property type="match status" value="1"/>
</dbReference>
<organism evidence="2 3">
    <name type="scientific">Geranomyces variabilis</name>
    <dbReference type="NCBI Taxonomy" id="109894"/>
    <lineage>
        <taxon>Eukaryota</taxon>
        <taxon>Fungi</taxon>
        <taxon>Fungi incertae sedis</taxon>
        <taxon>Chytridiomycota</taxon>
        <taxon>Chytridiomycota incertae sedis</taxon>
        <taxon>Chytridiomycetes</taxon>
        <taxon>Spizellomycetales</taxon>
        <taxon>Powellomycetaceae</taxon>
        <taxon>Geranomyces</taxon>
    </lineage>
</organism>
<evidence type="ECO:0000256" key="1">
    <source>
        <dbReference type="SAM" id="MobiDB-lite"/>
    </source>
</evidence>
<dbReference type="AlphaFoldDB" id="A0AAD5XPN4"/>
<dbReference type="EMBL" id="JADGJQ010000011">
    <property type="protein sequence ID" value="KAJ3181762.1"/>
    <property type="molecule type" value="Genomic_DNA"/>
</dbReference>